<dbReference type="RefSeq" id="WP_154771937.1">
    <property type="nucleotide sequence ID" value="NZ_JAXHPE010000005.1"/>
</dbReference>
<dbReference type="InterPro" id="IPR036097">
    <property type="entry name" value="HisK_dim/P_sf"/>
</dbReference>
<dbReference type="Proteomes" id="UP001284094">
    <property type="component" value="Unassembled WGS sequence"/>
</dbReference>
<evidence type="ECO:0000313" key="6">
    <source>
        <dbReference type="EMBL" id="MDY6549609.1"/>
    </source>
</evidence>
<dbReference type="CDD" id="cd00082">
    <property type="entry name" value="HisKA"/>
    <property type="match status" value="1"/>
</dbReference>
<dbReference type="InterPro" id="IPR005467">
    <property type="entry name" value="His_kinase_dom"/>
</dbReference>
<feature type="transmembrane region" description="Helical" evidence="4">
    <location>
        <begin position="103"/>
        <end position="120"/>
    </location>
</feature>
<reference evidence="6 9" key="3">
    <citation type="journal article" date="2024" name="Syst. Appl. Microbiol.">
        <title>Evidence for the occurrence of Acinetobacter faecalis in cattle feces and its emended description.</title>
        <authorList>
            <person name="Kyselkova M."/>
            <person name="Xanthopoulou K."/>
            <person name="Shestivska V."/>
            <person name="Spanelova P."/>
            <person name="Maixnerova M."/>
            <person name="Higgins P.G."/>
            <person name="Nemec A."/>
        </authorList>
    </citation>
    <scope>NUCLEOTIDE SEQUENCE [LARGE SCALE GENOMIC DNA]</scope>
    <source>
        <strain evidence="6 9">ANC 7225</strain>
    </source>
</reference>
<keyword evidence="4" id="KW-0812">Transmembrane</keyword>
<dbReference type="SUPFAM" id="SSF55874">
    <property type="entry name" value="ATPase domain of HSP90 chaperone/DNA topoisomerase II/histidine kinase"/>
    <property type="match status" value="1"/>
</dbReference>
<gene>
    <name evidence="7" type="ORF">GIX10_02305</name>
    <name evidence="6" type="ORF">SKM48_02305</name>
</gene>
<dbReference type="Pfam" id="PF25323">
    <property type="entry name" value="6TM_PilS"/>
    <property type="match status" value="1"/>
</dbReference>
<keyword evidence="7" id="KW-0808">Transferase</keyword>
<keyword evidence="6" id="KW-0547">Nucleotide-binding</keyword>
<reference evidence="7 8" key="1">
    <citation type="submission" date="2019-11" db="EMBL/GenBank/DDBJ databases">
        <authorList>
            <person name="An D."/>
        </authorList>
    </citation>
    <scope>NUCLEOTIDE SEQUENCE [LARGE SCALE GENOMIC DNA]</scope>
    <source>
        <strain evidence="7 8">YIM 103518</strain>
    </source>
</reference>
<dbReference type="PANTHER" id="PTHR43065:SF52">
    <property type="entry name" value="SENSOR PROTEIN KINASE PILS"/>
    <property type="match status" value="1"/>
</dbReference>
<keyword evidence="3" id="KW-0597">Phosphoprotein</keyword>
<accession>A0A6L6GCM4</accession>
<feature type="transmembrane region" description="Helical" evidence="4">
    <location>
        <begin position="80"/>
        <end position="97"/>
    </location>
</feature>
<dbReference type="SMART" id="SM00387">
    <property type="entry name" value="HATPase_c"/>
    <property type="match status" value="1"/>
</dbReference>
<dbReference type="InterPro" id="IPR003594">
    <property type="entry name" value="HATPase_dom"/>
</dbReference>
<feature type="transmembrane region" description="Helical" evidence="4">
    <location>
        <begin position="50"/>
        <end position="68"/>
    </location>
</feature>
<dbReference type="Pfam" id="PF02518">
    <property type="entry name" value="HATPase_c"/>
    <property type="match status" value="1"/>
</dbReference>
<dbReference type="PANTHER" id="PTHR43065">
    <property type="entry name" value="SENSOR HISTIDINE KINASE"/>
    <property type="match status" value="1"/>
</dbReference>
<dbReference type="SUPFAM" id="SSF47384">
    <property type="entry name" value="Homodimeric domain of signal transducing histidine kinase"/>
    <property type="match status" value="1"/>
</dbReference>
<dbReference type="PRINTS" id="PR00344">
    <property type="entry name" value="BCTRLSENSOR"/>
</dbReference>
<feature type="domain" description="Histidine kinase" evidence="5">
    <location>
        <begin position="319"/>
        <end position="520"/>
    </location>
</feature>
<dbReference type="InterPro" id="IPR004358">
    <property type="entry name" value="Sig_transdc_His_kin-like_C"/>
</dbReference>
<dbReference type="AlphaFoldDB" id="A0A6L6GCM4"/>
<protein>
    <recommendedName>
        <fullName evidence="2">histidine kinase</fullName>
        <ecNumber evidence="2">2.7.13.3</ecNumber>
    </recommendedName>
</protein>
<organism evidence="7 8">
    <name type="scientific">Acinetobacter faecalis</name>
    <dbReference type="NCBI Taxonomy" id="2665161"/>
    <lineage>
        <taxon>Bacteria</taxon>
        <taxon>Pseudomonadati</taxon>
        <taxon>Pseudomonadota</taxon>
        <taxon>Gammaproteobacteria</taxon>
        <taxon>Moraxellales</taxon>
        <taxon>Moraxellaceae</taxon>
        <taxon>Acinetobacter</taxon>
    </lineage>
</organism>
<comment type="catalytic activity">
    <reaction evidence="1">
        <text>ATP + protein L-histidine = ADP + protein N-phospho-L-histidine.</text>
        <dbReference type="EC" id="2.7.13.3"/>
    </reaction>
</comment>
<dbReference type="EMBL" id="WLYL01000004">
    <property type="protein sequence ID" value="MTD10289.1"/>
    <property type="molecule type" value="Genomic_DNA"/>
</dbReference>
<keyword evidence="7" id="KW-0418">Kinase</keyword>
<dbReference type="InterPro" id="IPR036890">
    <property type="entry name" value="HATPase_C_sf"/>
</dbReference>
<dbReference type="EC" id="2.7.13.3" evidence="2"/>
<dbReference type="GO" id="GO:0000155">
    <property type="term" value="F:phosphorelay sensor kinase activity"/>
    <property type="evidence" value="ECO:0007669"/>
    <property type="project" value="InterPro"/>
</dbReference>
<evidence type="ECO:0000313" key="8">
    <source>
        <dbReference type="Proteomes" id="UP000473854"/>
    </source>
</evidence>
<feature type="transmembrane region" description="Helical" evidence="4">
    <location>
        <begin position="21"/>
        <end position="38"/>
    </location>
</feature>
<dbReference type="Gene3D" id="3.30.565.10">
    <property type="entry name" value="Histidine kinase-like ATPase, C-terminal domain"/>
    <property type="match status" value="1"/>
</dbReference>
<keyword evidence="4" id="KW-0472">Membrane</keyword>
<evidence type="ECO:0000259" key="5">
    <source>
        <dbReference type="PROSITE" id="PS50109"/>
    </source>
</evidence>
<evidence type="ECO:0000256" key="1">
    <source>
        <dbReference type="ARBA" id="ARBA00000085"/>
    </source>
</evidence>
<name>A0A6L6GCM4_9GAMM</name>
<dbReference type="GO" id="GO:0005524">
    <property type="term" value="F:ATP binding"/>
    <property type="evidence" value="ECO:0007669"/>
    <property type="project" value="UniProtKB-KW"/>
</dbReference>
<proteinExistence type="predicted"/>
<keyword evidence="9" id="KW-1185">Reference proteome</keyword>
<dbReference type="Proteomes" id="UP000473854">
    <property type="component" value="Unassembled WGS sequence"/>
</dbReference>
<sequence length="522" mass="59717">MYSNYSNSEHNRYRLGLWYGTYRLIIALCLFFVFFLTYQNLQHDYGHPLLYLSSVSIYIFLSLAQLVFYKFYSFHIVRQITLFFAIDVILFSALTFASDGPSLHISLLFAIAIFAASLLLEAKKALFITLVAVISVVYQQFLSGLFSLASLNNLSISALLAILFIVVYIIGQLTIRRFQVLENWSFTQSLEINKLQNINRYILEQIETGYLVLDENCHIALSNPAARELLGINPLYAIDPFPLYKAQPDLFEILKFDQLKDGEKFEFESQQSNSHIHVKVQKLIVPHQTLTLLVLQDSKRINQHAQQLKLASLGQLSASIAHEIRNPLATIVQANNLLEGSDDLQQKQLIKMVNKQAQRIDKIIHDTLSMVKNNETHTSTIHLNTFIPAFIQDNLLDIADKIQVNIEASSFINFDESQIQQVLINLIRNAIRHNNKDRSHIELNIYSHESYIRLDVIDFGEGISHENIRSLFQPFFSTEITGTGLGLYLSHSFCEANQAKLSYVEKQCGACFRIECPRIVIN</sequence>
<feature type="transmembrane region" description="Helical" evidence="4">
    <location>
        <begin position="154"/>
        <end position="175"/>
    </location>
</feature>
<dbReference type="CDD" id="cd00075">
    <property type="entry name" value="HATPase"/>
    <property type="match status" value="1"/>
</dbReference>
<dbReference type="PROSITE" id="PS50109">
    <property type="entry name" value="HIS_KIN"/>
    <property type="match status" value="1"/>
</dbReference>
<dbReference type="SMART" id="SM00388">
    <property type="entry name" value="HisKA"/>
    <property type="match status" value="1"/>
</dbReference>
<feature type="transmembrane region" description="Helical" evidence="4">
    <location>
        <begin position="127"/>
        <end position="148"/>
    </location>
</feature>
<evidence type="ECO:0000313" key="9">
    <source>
        <dbReference type="Proteomes" id="UP001284094"/>
    </source>
</evidence>
<evidence type="ECO:0000313" key="7">
    <source>
        <dbReference type="EMBL" id="MTD10289.1"/>
    </source>
</evidence>
<keyword evidence="4" id="KW-1133">Transmembrane helix</keyword>
<dbReference type="EMBL" id="JAXHPO010000006">
    <property type="protein sequence ID" value="MDY6549609.1"/>
    <property type="molecule type" value="Genomic_DNA"/>
</dbReference>
<evidence type="ECO:0000256" key="2">
    <source>
        <dbReference type="ARBA" id="ARBA00012438"/>
    </source>
</evidence>
<comment type="caution">
    <text evidence="7">The sequence shown here is derived from an EMBL/GenBank/DDBJ whole genome shotgun (WGS) entry which is preliminary data.</text>
</comment>
<evidence type="ECO:0000256" key="3">
    <source>
        <dbReference type="ARBA" id="ARBA00022553"/>
    </source>
</evidence>
<dbReference type="Pfam" id="PF00512">
    <property type="entry name" value="HisKA"/>
    <property type="match status" value="1"/>
</dbReference>
<dbReference type="Gene3D" id="3.30.450.20">
    <property type="entry name" value="PAS domain"/>
    <property type="match status" value="1"/>
</dbReference>
<dbReference type="Gene3D" id="1.10.287.130">
    <property type="match status" value="1"/>
</dbReference>
<keyword evidence="6" id="KW-0067">ATP-binding</keyword>
<reference evidence="6" key="2">
    <citation type="submission" date="2023-11" db="EMBL/GenBank/DDBJ databases">
        <authorList>
            <person name="Kyselkova M."/>
            <person name="Xanthopoulou K."/>
            <person name="Shestivska V."/>
            <person name="Spanelova P."/>
            <person name="Maixnerova M."/>
            <person name="Higgins P.G."/>
            <person name="Nemec A."/>
        </authorList>
    </citation>
    <scope>NUCLEOTIDE SEQUENCE</scope>
    <source>
        <strain evidence="6">ANC 7225</strain>
    </source>
</reference>
<dbReference type="InterPro" id="IPR003661">
    <property type="entry name" value="HisK_dim/P_dom"/>
</dbReference>
<evidence type="ECO:0000256" key="4">
    <source>
        <dbReference type="SAM" id="Phobius"/>
    </source>
</evidence>